<gene>
    <name evidence="2" type="ORF">RH857_11695</name>
</gene>
<keyword evidence="1" id="KW-0812">Transmembrane</keyword>
<keyword evidence="1" id="KW-1133">Transmembrane helix</keyword>
<reference evidence="3" key="1">
    <citation type="submission" date="2023-07" db="EMBL/GenBank/DDBJ databases">
        <title>Description of three actinobacteria isolated from air of manufacturing shop in a pharmaceutical factory.</title>
        <authorList>
            <person name="Zhang D.-F."/>
        </authorList>
    </citation>
    <scope>NUCLEOTIDE SEQUENCE [LARGE SCALE GENOMIC DNA]</scope>
    <source>
        <strain evidence="3">CCTCC AB 207010</strain>
    </source>
</reference>
<dbReference type="RefSeq" id="WP_310538156.1">
    <property type="nucleotide sequence ID" value="NZ_BAAAOC010000075.1"/>
</dbReference>
<sequence>MILKIAFAVITILSAIAGIIALTGDNPEVASGFAFGAAVLSAIGVAYLIGRDGKKNV</sequence>
<proteinExistence type="predicted"/>
<name>A0ABU1FWC9_9MICC</name>
<evidence type="ECO:0000313" key="3">
    <source>
        <dbReference type="Proteomes" id="UP001260872"/>
    </source>
</evidence>
<dbReference type="Proteomes" id="UP001260872">
    <property type="component" value="Unassembled WGS sequence"/>
</dbReference>
<evidence type="ECO:0000256" key="1">
    <source>
        <dbReference type="SAM" id="Phobius"/>
    </source>
</evidence>
<dbReference type="EMBL" id="JAVKGT010000036">
    <property type="protein sequence ID" value="MDR5712785.1"/>
    <property type="molecule type" value="Genomic_DNA"/>
</dbReference>
<accession>A0ABU1FWC9</accession>
<organism evidence="2 3">
    <name type="scientific">Nesterenkonia flava</name>
    <dbReference type="NCBI Taxonomy" id="469799"/>
    <lineage>
        <taxon>Bacteria</taxon>
        <taxon>Bacillati</taxon>
        <taxon>Actinomycetota</taxon>
        <taxon>Actinomycetes</taxon>
        <taxon>Micrococcales</taxon>
        <taxon>Micrococcaceae</taxon>
        <taxon>Nesterenkonia</taxon>
    </lineage>
</organism>
<protein>
    <submittedName>
        <fullName evidence="2">Uncharacterized protein</fullName>
    </submittedName>
</protein>
<feature type="transmembrane region" description="Helical" evidence="1">
    <location>
        <begin position="31"/>
        <end position="50"/>
    </location>
</feature>
<evidence type="ECO:0000313" key="2">
    <source>
        <dbReference type="EMBL" id="MDR5712785.1"/>
    </source>
</evidence>
<comment type="caution">
    <text evidence="2">The sequence shown here is derived from an EMBL/GenBank/DDBJ whole genome shotgun (WGS) entry which is preliminary data.</text>
</comment>
<keyword evidence="3" id="KW-1185">Reference proteome</keyword>
<keyword evidence="1" id="KW-0472">Membrane</keyword>